<feature type="transmembrane region" description="Helical" evidence="7">
    <location>
        <begin position="33"/>
        <end position="55"/>
    </location>
</feature>
<keyword evidence="5 7" id="KW-1133">Transmembrane helix</keyword>
<dbReference type="InterPro" id="IPR036259">
    <property type="entry name" value="MFS_trans_sf"/>
</dbReference>
<keyword evidence="3 7" id="KW-0813">Transport</keyword>
<evidence type="ECO:0000313" key="10">
    <source>
        <dbReference type="Proteomes" id="UP000193642"/>
    </source>
</evidence>
<dbReference type="STRING" id="329046.A0A1Y2CN39"/>
<dbReference type="InterPro" id="IPR024671">
    <property type="entry name" value="Atg22-like"/>
</dbReference>
<keyword evidence="7" id="KW-0072">Autophagy</keyword>
<evidence type="ECO:0000256" key="4">
    <source>
        <dbReference type="ARBA" id="ARBA00022692"/>
    </source>
</evidence>
<evidence type="ECO:0000256" key="7">
    <source>
        <dbReference type="RuleBase" id="RU363073"/>
    </source>
</evidence>
<keyword evidence="4 7" id="KW-0812">Transmembrane</keyword>
<proteinExistence type="inferred from homology"/>
<comment type="caution">
    <text evidence="9">The sequence shown here is derived from an EMBL/GenBank/DDBJ whole genome shotgun (WGS) entry which is preliminary data.</text>
</comment>
<feature type="transmembrane region" description="Helical" evidence="7">
    <location>
        <begin position="251"/>
        <end position="272"/>
    </location>
</feature>
<dbReference type="SUPFAM" id="SSF103473">
    <property type="entry name" value="MFS general substrate transporter"/>
    <property type="match status" value="1"/>
</dbReference>
<dbReference type="GO" id="GO:0006865">
    <property type="term" value="P:amino acid transport"/>
    <property type="evidence" value="ECO:0007669"/>
    <property type="project" value="UniProtKB-KW"/>
</dbReference>
<feature type="transmembrane region" description="Helical" evidence="7">
    <location>
        <begin position="129"/>
        <end position="146"/>
    </location>
</feature>
<sequence length="521" mass="57481">MELMDLSSPILSDGNSDFLDLDRTPVSKLELRTWFLFGASIDVAAFPLAVFSPVISQGMLAAVGFESDNHSIPCDSSVSGYSCVVKIGSTYIDTTSYFFYGSVVATLLQVFLFIGLGSLADHGPWRKRFMLIFSIVGATCCILFPTVFRNDMFIYCTFLSIMITVCLGAAFVFLYSYLPPLARNHPDFLLHLETPNTPREKLMDQLDSVTNDISSKGFVYMFSATISMLVLAGIIASLVQVPSGGDLPSNYGFQLALMLGGIFWFLGIWMAWKYLRERPGPPFPPTANIWTYSCVKVFHTFKKARKLGNLFVFLVGWFMYSDAFNTLSTVAILYAQSALGFSTTDILVLAAEVPILALMGTVLFSQLQKRTGWGSKRILLIQNAVYAFVPLYAGIGLIPGSPIGYKSKWELFVGAGVHGLLMGATQSSCRSLFSQLLPPGSESEFFSLYEITDKGSSWVGPLIVATINSYARSKLWSFLFLAAQFGVALAFFMRVNVESGVDEGRRFGDSEREREKVNIAL</sequence>
<accession>A0A1Y2CN39</accession>
<dbReference type="GO" id="GO:0012505">
    <property type="term" value="C:endomembrane system"/>
    <property type="evidence" value="ECO:0007669"/>
    <property type="project" value="UniProtKB-SubCell"/>
</dbReference>
<dbReference type="GO" id="GO:0006914">
    <property type="term" value="P:autophagy"/>
    <property type="evidence" value="ECO:0007669"/>
    <property type="project" value="UniProtKB-KW"/>
</dbReference>
<dbReference type="InterPro" id="IPR050495">
    <property type="entry name" value="ATG22/LtaA_families"/>
</dbReference>
<dbReference type="GO" id="GO:0022857">
    <property type="term" value="F:transmembrane transporter activity"/>
    <property type="evidence" value="ECO:0007669"/>
    <property type="project" value="InterPro"/>
</dbReference>
<gene>
    <name evidence="9" type="ORF">BCR33DRAFT_714235</name>
</gene>
<organism evidence="9 10">
    <name type="scientific">Rhizoclosmatium globosum</name>
    <dbReference type="NCBI Taxonomy" id="329046"/>
    <lineage>
        <taxon>Eukaryota</taxon>
        <taxon>Fungi</taxon>
        <taxon>Fungi incertae sedis</taxon>
        <taxon>Chytridiomycota</taxon>
        <taxon>Chytridiomycota incertae sedis</taxon>
        <taxon>Chytridiomycetes</taxon>
        <taxon>Chytridiales</taxon>
        <taxon>Chytriomycetaceae</taxon>
        <taxon>Rhizoclosmatium</taxon>
    </lineage>
</organism>
<comment type="function">
    <text evidence="7">Vacuolar effluxer which mediate the efflux of amino acids resulting from autophagic degradation. The release of autophagic amino acids allows the maintenance of protein synthesis and viability during nitrogen starvation.</text>
</comment>
<evidence type="ECO:0000313" key="9">
    <source>
        <dbReference type="EMBL" id="ORY48449.1"/>
    </source>
</evidence>
<evidence type="ECO:0000256" key="1">
    <source>
        <dbReference type="ARBA" id="ARBA00004127"/>
    </source>
</evidence>
<dbReference type="PROSITE" id="PS50850">
    <property type="entry name" value="MFS"/>
    <property type="match status" value="1"/>
</dbReference>
<feature type="transmembrane region" description="Helical" evidence="7">
    <location>
        <begin position="218"/>
        <end position="239"/>
    </location>
</feature>
<reference evidence="9 10" key="1">
    <citation type="submission" date="2016-07" db="EMBL/GenBank/DDBJ databases">
        <title>Pervasive Adenine N6-methylation of Active Genes in Fungi.</title>
        <authorList>
            <consortium name="DOE Joint Genome Institute"/>
            <person name="Mondo S.J."/>
            <person name="Dannebaum R.O."/>
            <person name="Kuo R.C."/>
            <person name="Labutti K."/>
            <person name="Haridas S."/>
            <person name="Kuo A."/>
            <person name="Salamov A."/>
            <person name="Ahrendt S.R."/>
            <person name="Lipzen A."/>
            <person name="Sullivan W."/>
            <person name="Andreopoulos W.B."/>
            <person name="Clum A."/>
            <person name="Lindquist E."/>
            <person name="Daum C."/>
            <person name="Ramamoorthy G.K."/>
            <person name="Gryganskyi A."/>
            <person name="Culley D."/>
            <person name="Magnuson J.K."/>
            <person name="James T.Y."/>
            <person name="O'Malley M.A."/>
            <person name="Stajich J.E."/>
            <person name="Spatafora J.W."/>
            <person name="Visel A."/>
            <person name="Grigoriev I.V."/>
        </authorList>
    </citation>
    <scope>NUCLEOTIDE SEQUENCE [LARGE SCALE GENOMIC DNA]</scope>
    <source>
        <strain evidence="9 10">JEL800</strain>
    </source>
</reference>
<feature type="transmembrane region" description="Helical" evidence="7">
    <location>
        <begin position="97"/>
        <end position="117"/>
    </location>
</feature>
<evidence type="ECO:0000256" key="2">
    <source>
        <dbReference type="ARBA" id="ARBA00006978"/>
    </source>
</evidence>
<comment type="similarity">
    <text evidence="2 7">Belongs to the ATG22 family.</text>
</comment>
<feature type="transmembrane region" description="Helical" evidence="7">
    <location>
        <begin position="379"/>
        <end position="398"/>
    </location>
</feature>
<feature type="transmembrane region" description="Helical" evidence="7">
    <location>
        <begin position="346"/>
        <end position="367"/>
    </location>
</feature>
<dbReference type="Proteomes" id="UP000193642">
    <property type="component" value="Unassembled WGS sequence"/>
</dbReference>
<keyword evidence="6 7" id="KW-0472">Membrane</keyword>
<name>A0A1Y2CN39_9FUNG</name>
<dbReference type="GO" id="GO:0005774">
    <property type="term" value="C:vacuolar membrane"/>
    <property type="evidence" value="ECO:0007669"/>
    <property type="project" value="UniProtKB-SubCell"/>
</dbReference>
<evidence type="ECO:0000256" key="5">
    <source>
        <dbReference type="ARBA" id="ARBA00022989"/>
    </source>
</evidence>
<dbReference type="EMBL" id="MCGO01000011">
    <property type="protein sequence ID" value="ORY48449.1"/>
    <property type="molecule type" value="Genomic_DNA"/>
</dbReference>
<protein>
    <recommendedName>
        <fullName evidence="7">Autophagy-related protein</fullName>
    </recommendedName>
</protein>
<feature type="domain" description="Major facilitator superfamily (MFS) profile" evidence="8">
    <location>
        <begin position="309"/>
        <end position="521"/>
    </location>
</feature>
<feature type="transmembrane region" description="Helical" evidence="7">
    <location>
        <begin position="475"/>
        <end position="497"/>
    </location>
</feature>
<feature type="transmembrane region" description="Helical" evidence="7">
    <location>
        <begin position="152"/>
        <end position="178"/>
    </location>
</feature>
<evidence type="ECO:0000256" key="6">
    <source>
        <dbReference type="ARBA" id="ARBA00023136"/>
    </source>
</evidence>
<dbReference type="PANTHER" id="PTHR23519">
    <property type="entry name" value="AUTOPHAGY-RELATED PROTEIN 22"/>
    <property type="match status" value="1"/>
</dbReference>
<evidence type="ECO:0000256" key="3">
    <source>
        <dbReference type="ARBA" id="ARBA00022448"/>
    </source>
</evidence>
<keyword evidence="7" id="KW-0926">Vacuole</keyword>
<dbReference type="Gene3D" id="1.20.1250.20">
    <property type="entry name" value="MFS general substrate transporter like domains"/>
    <property type="match status" value="1"/>
</dbReference>
<feature type="transmembrane region" description="Helical" evidence="7">
    <location>
        <begin position="310"/>
        <end position="334"/>
    </location>
</feature>
<dbReference type="InterPro" id="IPR020846">
    <property type="entry name" value="MFS_dom"/>
</dbReference>
<dbReference type="OrthoDB" id="192733at2759"/>
<keyword evidence="10" id="KW-1185">Reference proteome</keyword>
<comment type="subcellular location">
    <subcellularLocation>
        <location evidence="1">Endomembrane system</location>
        <topology evidence="1">Multi-pass membrane protein</topology>
    </subcellularLocation>
    <subcellularLocation>
        <location evidence="7">Vacuole membrane</location>
        <topology evidence="7">Multi-pass membrane protein</topology>
    </subcellularLocation>
</comment>
<dbReference type="Pfam" id="PF11700">
    <property type="entry name" value="ATG22"/>
    <property type="match status" value="1"/>
</dbReference>
<dbReference type="PANTHER" id="PTHR23519:SF1">
    <property type="entry name" value="AUTOPHAGY-RELATED PROTEIN 22"/>
    <property type="match status" value="1"/>
</dbReference>
<keyword evidence="7" id="KW-0029">Amino-acid transport</keyword>
<dbReference type="AlphaFoldDB" id="A0A1Y2CN39"/>
<evidence type="ECO:0000259" key="8">
    <source>
        <dbReference type="PROSITE" id="PS50850"/>
    </source>
</evidence>